<dbReference type="RefSeq" id="WP_344456258.1">
    <property type="nucleotide sequence ID" value="NZ_BAAATZ010000033.1"/>
</dbReference>
<name>A0ABP6H654_9ACTN</name>
<dbReference type="PANTHER" id="PTHR43244">
    <property type="match status" value="1"/>
</dbReference>
<organism evidence="3 4">
    <name type="scientific">Actinocorallia aurantiaca</name>
    <dbReference type="NCBI Taxonomy" id="46204"/>
    <lineage>
        <taxon>Bacteria</taxon>
        <taxon>Bacillati</taxon>
        <taxon>Actinomycetota</taxon>
        <taxon>Actinomycetes</taxon>
        <taxon>Streptosporangiales</taxon>
        <taxon>Thermomonosporaceae</taxon>
        <taxon>Actinocorallia</taxon>
    </lineage>
</organism>
<dbReference type="Gene3D" id="3.20.20.30">
    <property type="entry name" value="Luciferase-like domain"/>
    <property type="match status" value="1"/>
</dbReference>
<dbReference type="InterPro" id="IPR011251">
    <property type="entry name" value="Luciferase-like_dom"/>
</dbReference>
<dbReference type="EMBL" id="BAAATZ010000033">
    <property type="protein sequence ID" value="GAA2736566.1"/>
    <property type="molecule type" value="Genomic_DNA"/>
</dbReference>
<gene>
    <name evidence="3" type="ORF">GCM10010439_63950</name>
</gene>
<evidence type="ECO:0000259" key="2">
    <source>
        <dbReference type="Pfam" id="PF00296"/>
    </source>
</evidence>
<feature type="domain" description="Luciferase-like" evidence="2">
    <location>
        <begin position="11"/>
        <end position="290"/>
    </location>
</feature>
<proteinExistence type="predicted"/>
<evidence type="ECO:0000313" key="4">
    <source>
        <dbReference type="Proteomes" id="UP001501842"/>
    </source>
</evidence>
<protein>
    <submittedName>
        <fullName evidence="3">LLM class flavin-dependent oxidoreductase</fullName>
    </submittedName>
</protein>
<dbReference type="Proteomes" id="UP001501842">
    <property type="component" value="Unassembled WGS sequence"/>
</dbReference>
<keyword evidence="1" id="KW-0560">Oxidoreductase</keyword>
<dbReference type="InterPro" id="IPR050564">
    <property type="entry name" value="F420-G6PD/mer"/>
</dbReference>
<keyword evidence="4" id="KW-1185">Reference proteome</keyword>
<dbReference type="CDD" id="cd01097">
    <property type="entry name" value="Tetrahydromethanopterin_reductase"/>
    <property type="match status" value="1"/>
</dbReference>
<dbReference type="SUPFAM" id="SSF51679">
    <property type="entry name" value="Bacterial luciferase-like"/>
    <property type="match status" value="1"/>
</dbReference>
<sequence length="326" mass="35677">MEFGLPWPGAAVAREAEEAGITAFCTGDFVDNDAYEVLADMVANTRTARVGTGIAYAFARTPYAHASAARTLHKKAPGRIFLGLGSGAYSINRDWFGVEADKPVARMRDIAGAIRAWLHAENGAEVEYEGPYYRVKARVQAPVLGRLDVPVLFAAFNKGMVAAAAGHADGLIGHGLFTGRWWKDIVRPAAEKAPEGFTEHGWLITAIDDEAPERAIRDARRMVGFYLTVKTYDPFVEHHGWTAEVERLRNAFRKGDVDGMAAAVSDEMLDAITVCGTTAEARARFAERREEKSLARDLTYLAPPAFLTSDRRRVAYARSSLALLEA</sequence>
<dbReference type="InterPro" id="IPR036661">
    <property type="entry name" value="Luciferase-like_sf"/>
</dbReference>
<comment type="caution">
    <text evidence="3">The sequence shown here is derived from an EMBL/GenBank/DDBJ whole genome shotgun (WGS) entry which is preliminary data.</text>
</comment>
<dbReference type="PANTHER" id="PTHR43244:SF1">
    <property type="entry name" value="5,10-METHYLENETETRAHYDROMETHANOPTERIN REDUCTASE"/>
    <property type="match status" value="1"/>
</dbReference>
<accession>A0ABP6H654</accession>
<evidence type="ECO:0000256" key="1">
    <source>
        <dbReference type="ARBA" id="ARBA00023002"/>
    </source>
</evidence>
<reference evidence="4" key="1">
    <citation type="journal article" date="2019" name="Int. J. Syst. Evol. Microbiol.">
        <title>The Global Catalogue of Microorganisms (GCM) 10K type strain sequencing project: providing services to taxonomists for standard genome sequencing and annotation.</title>
        <authorList>
            <consortium name="The Broad Institute Genomics Platform"/>
            <consortium name="The Broad Institute Genome Sequencing Center for Infectious Disease"/>
            <person name="Wu L."/>
            <person name="Ma J."/>
        </authorList>
    </citation>
    <scope>NUCLEOTIDE SEQUENCE [LARGE SCALE GENOMIC DNA]</scope>
    <source>
        <strain evidence="4">JCM 8201</strain>
    </source>
</reference>
<evidence type="ECO:0000313" key="3">
    <source>
        <dbReference type="EMBL" id="GAA2736566.1"/>
    </source>
</evidence>
<dbReference type="Pfam" id="PF00296">
    <property type="entry name" value="Bac_luciferase"/>
    <property type="match status" value="1"/>
</dbReference>